<dbReference type="GO" id="GO:0031267">
    <property type="term" value="F:small GTPase binding"/>
    <property type="evidence" value="ECO:0007669"/>
    <property type="project" value="TreeGrafter"/>
</dbReference>
<feature type="domain" description="Rab-GAP TBC" evidence="2">
    <location>
        <begin position="605"/>
        <end position="798"/>
    </location>
</feature>
<accession>A0A517LQT8</accession>
<dbReference type="PANTHER" id="PTHR47219">
    <property type="entry name" value="RAB GTPASE-ACTIVATING PROTEIN 1-LIKE"/>
    <property type="match status" value="1"/>
</dbReference>
<proteinExistence type="predicted"/>
<feature type="region of interest" description="Disordered" evidence="1">
    <location>
        <begin position="228"/>
        <end position="304"/>
    </location>
</feature>
<feature type="compositionally biased region" description="Polar residues" evidence="1">
    <location>
        <begin position="17"/>
        <end position="39"/>
    </location>
</feature>
<dbReference type="AlphaFoldDB" id="A0A517LQT8"/>
<dbReference type="Proteomes" id="UP000316270">
    <property type="component" value="Chromosome 19"/>
</dbReference>
<dbReference type="GO" id="GO:0005096">
    <property type="term" value="F:GTPase activator activity"/>
    <property type="evidence" value="ECO:0007669"/>
    <property type="project" value="TreeGrafter"/>
</dbReference>
<feature type="compositionally biased region" description="Basic and acidic residues" evidence="1">
    <location>
        <begin position="136"/>
        <end position="153"/>
    </location>
</feature>
<dbReference type="OrthoDB" id="294251at2759"/>
<feature type="compositionally biased region" description="Low complexity" evidence="1">
    <location>
        <begin position="120"/>
        <end position="135"/>
    </location>
</feature>
<evidence type="ECO:0000256" key="1">
    <source>
        <dbReference type="SAM" id="MobiDB-lite"/>
    </source>
</evidence>
<sequence length="877" mass="97655">MTRSLRDHAMTLGHAISRNSSSTSIATPDSYATTGTGSEFPNGLTLSGEPLEFAPLEAPPSRTWLSNLRRPRTAPGPKSFNSTSTPRSPLSDHGEEYRRDSALLPSPRPGTSATGKSHGSTARTSTATTMTAETSEATRRSCDGRGTHGDSERVSSLPQIIVHGSQDQGNELGDPSQPPVIPEKVQDFGGLPTVIPAGGFEELVSLDKVQFSTRGSMLLDGKRAAVFRDTPTPATSPKIEEEAETTPARMATPPRTPEEEEIPPLPPIPARESAPATVPNLSTPPQSQLRALPPQQDSVRRQSRFSDRVLTTDEWELSQRVRSMYEFGNEKGMAHGLAVQTLVEEEDDATEMLTPTTSANQVQSLSVGRIRPSNHHDLRRSPSFATKRESFIPRDRYEFAGGIEDWEDVGGDEVDRYGFISPKPPPQSRGSNRSATTYDPPGTGIQRVSTNLRDLSDSPRRKRTIGRTNSRVRASVPNHGTNLSRKASKRSLHPPGSMRSFHSNTSQFSITRSPLRFASNRLPHNRERRWMDEASDMLTLPPGLEDVAVAKEGGKETLAMRKKEWQREGKWRKMGKATQRMAKGGGMLFDFDPRDPKLISRTWKGIPDKWRASAWWSFLAASAKKDSNSWGEDELIELFYELQEDGSADDVQIDCDVPRTINRHIMFRRRYRGGQRLLFRVLHALSLYFPETGYVQGMAALAATFLCYYDEEQAFVMMVRMWQLRGLDRLYSSGFEGLMECLEEFERDWLRGGDVAKKLEELGITSTAYGTRWYLTLFNYSIPFPAQLRVWDVFLLLGDVSNCSKSSSPSTATSFGADLDVLHATSAALIDATREVLLDSDFEGAMKCLTSWIPVKDEDLLMKVAFAEWKLRKKRGA</sequence>
<dbReference type="Pfam" id="PF00566">
    <property type="entry name" value="RabGAP-TBC"/>
    <property type="match status" value="1"/>
</dbReference>
<dbReference type="PANTHER" id="PTHR47219:SF9">
    <property type="entry name" value="GTPASE ACTIVATING PROTEIN AND CENTROSOME-ASSOCIATED, ISOFORM B"/>
    <property type="match status" value="1"/>
</dbReference>
<feature type="compositionally biased region" description="Polar residues" evidence="1">
    <location>
        <begin position="428"/>
        <end position="437"/>
    </location>
</feature>
<dbReference type="InterPro" id="IPR050302">
    <property type="entry name" value="Rab_GAP_TBC_domain"/>
</dbReference>
<feature type="compositionally biased region" description="Low complexity" evidence="1">
    <location>
        <begin position="49"/>
        <end position="60"/>
    </location>
</feature>
<protein>
    <recommendedName>
        <fullName evidence="2">Rab-GAP TBC domain-containing protein</fullName>
    </recommendedName>
</protein>
<feature type="region of interest" description="Disordered" evidence="1">
    <location>
        <begin position="414"/>
        <end position="507"/>
    </location>
</feature>
<feature type="compositionally biased region" description="Polar residues" evidence="1">
    <location>
        <begin position="466"/>
        <end position="485"/>
    </location>
</feature>
<dbReference type="EMBL" id="CP042203">
    <property type="protein sequence ID" value="QDS78014.1"/>
    <property type="molecule type" value="Genomic_DNA"/>
</dbReference>
<dbReference type="SMART" id="SM00164">
    <property type="entry name" value="TBC"/>
    <property type="match status" value="1"/>
</dbReference>
<feature type="compositionally biased region" description="Polar residues" evidence="1">
    <location>
        <begin position="79"/>
        <end position="88"/>
    </location>
</feature>
<keyword evidence="4" id="KW-1185">Reference proteome</keyword>
<reference evidence="3 4" key="1">
    <citation type="submission" date="2019-07" db="EMBL/GenBank/DDBJ databases">
        <title>Finished genome of Venturia effusa.</title>
        <authorList>
            <person name="Young C.A."/>
            <person name="Cox M.P."/>
            <person name="Ganley A.R.D."/>
            <person name="David W.J."/>
        </authorList>
    </citation>
    <scope>NUCLEOTIDE SEQUENCE [LARGE SCALE GENOMIC DNA]</scope>
    <source>
        <strain evidence="4">albino</strain>
    </source>
</reference>
<dbReference type="STRING" id="50376.A0A517LQT8"/>
<feature type="compositionally biased region" description="Basic and acidic residues" evidence="1">
    <location>
        <begin position="90"/>
        <end position="101"/>
    </location>
</feature>
<gene>
    <name evidence="3" type="ORF">FKW77_002720</name>
</gene>
<evidence type="ECO:0000313" key="3">
    <source>
        <dbReference type="EMBL" id="QDS78014.1"/>
    </source>
</evidence>
<feature type="region of interest" description="Disordered" evidence="1">
    <location>
        <begin position="1"/>
        <end position="156"/>
    </location>
</feature>
<dbReference type="FunFam" id="1.10.472.80:FF:000055">
    <property type="entry name" value="TBC domain-containing protein C1778.09"/>
    <property type="match status" value="1"/>
</dbReference>
<name>A0A517LQT8_9PEZI</name>
<dbReference type="PROSITE" id="PS50086">
    <property type="entry name" value="TBC_RABGAP"/>
    <property type="match status" value="1"/>
</dbReference>
<dbReference type="FunFam" id="1.10.8.270:FF:000023">
    <property type="entry name" value="TBC domain-containing protein C1778.09"/>
    <property type="match status" value="1"/>
</dbReference>
<feature type="compositionally biased region" description="Polar residues" evidence="1">
    <location>
        <begin position="109"/>
        <end position="119"/>
    </location>
</feature>
<evidence type="ECO:0000259" key="2">
    <source>
        <dbReference type="PROSITE" id="PS50086"/>
    </source>
</evidence>
<dbReference type="Gene3D" id="1.10.8.270">
    <property type="entry name" value="putative rabgap domain of human tbc1 domain family member 14 like domains"/>
    <property type="match status" value="1"/>
</dbReference>
<dbReference type="SUPFAM" id="SSF47923">
    <property type="entry name" value="Ypt/Rab-GAP domain of gyp1p"/>
    <property type="match status" value="2"/>
</dbReference>
<dbReference type="InterPro" id="IPR000195">
    <property type="entry name" value="Rab-GAP-TBC_dom"/>
</dbReference>
<dbReference type="Gene3D" id="1.10.472.80">
    <property type="entry name" value="Ypt/Rab-GAP domain of gyp1p, domain 3"/>
    <property type="match status" value="1"/>
</dbReference>
<organism evidence="3 4">
    <name type="scientific">Venturia effusa</name>
    <dbReference type="NCBI Taxonomy" id="50376"/>
    <lineage>
        <taxon>Eukaryota</taxon>
        <taxon>Fungi</taxon>
        <taxon>Dikarya</taxon>
        <taxon>Ascomycota</taxon>
        <taxon>Pezizomycotina</taxon>
        <taxon>Dothideomycetes</taxon>
        <taxon>Pleosporomycetidae</taxon>
        <taxon>Venturiales</taxon>
        <taxon>Venturiaceae</taxon>
        <taxon>Venturia</taxon>
    </lineage>
</organism>
<evidence type="ECO:0000313" key="4">
    <source>
        <dbReference type="Proteomes" id="UP000316270"/>
    </source>
</evidence>
<dbReference type="InterPro" id="IPR035969">
    <property type="entry name" value="Rab-GAP_TBC_sf"/>
</dbReference>
<feature type="compositionally biased region" description="Polar residues" evidence="1">
    <location>
        <begin position="279"/>
        <end position="289"/>
    </location>
</feature>